<dbReference type="EMBL" id="HACG01010267">
    <property type="protein sequence ID" value="CEK57132.1"/>
    <property type="molecule type" value="Transcribed_RNA"/>
</dbReference>
<proteinExistence type="predicted"/>
<feature type="compositionally biased region" description="Low complexity" evidence="1">
    <location>
        <begin position="25"/>
        <end position="46"/>
    </location>
</feature>
<evidence type="ECO:0000256" key="1">
    <source>
        <dbReference type="SAM" id="MobiDB-lite"/>
    </source>
</evidence>
<evidence type="ECO:0000256" key="2">
    <source>
        <dbReference type="SAM" id="Phobius"/>
    </source>
</evidence>
<feature type="signal peptide" evidence="3">
    <location>
        <begin position="1"/>
        <end position="18"/>
    </location>
</feature>
<accession>A0A0B6YLS7</accession>
<dbReference type="AlphaFoldDB" id="A0A0B6YLS7"/>
<keyword evidence="2" id="KW-0812">Transmembrane</keyword>
<keyword evidence="2" id="KW-1133">Transmembrane helix</keyword>
<evidence type="ECO:0000313" key="4">
    <source>
        <dbReference type="EMBL" id="CEK57132.1"/>
    </source>
</evidence>
<protein>
    <recommendedName>
        <fullName evidence="5">CX domain-containing protein</fullName>
    </recommendedName>
</protein>
<feature type="region of interest" description="Disordered" evidence="1">
    <location>
        <begin position="19"/>
        <end position="46"/>
    </location>
</feature>
<feature type="chain" id="PRO_5002110563" description="CX domain-containing protein" evidence="3">
    <location>
        <begin position="19"/>
        <end position="191"/>
    </location>
</feature>
<feature type="non-terminal residue" evidence="4">
    <location>
        <position position="1"/>
    </location>
</feature>
<evidence type="ECO:0008006" key="5">
    <source>
        <dbReference type="Google" id="ProtNLM"/>
    </source>
</evidence>
<name>A0A0B6YLS7_9EUPU</name>
<evidence type="ECO:0000256" key="3">
    <source>
        <dbReference type="SAM" id="SignalP"/>
    </source>
</evidence>
<feature type="transmembrane region" description="Helical" evidence="2">
    <location>
        <begin position="157"/>
        <end position="180"/>
    </location>
</feature>
<organism evidence="4">
    <name type="scientific">Arion vulgaris</name>
    <dbReference type="NCBI Taxonomy" id="1028688"/>
    <lineage>
        <taxon>Eukaryota</taxon>
        <taxon>Metazoa</taxon>
        <taxon>Spiralia</taxon>
        <taxon>Lophotrochozoa</taxon>
        <taxon>Mollusca</taxon>
        <taxon>Gastropoda</taxon>
        <taxon>Heterobranchia</taxon>
        <taxon>Euthyneura</taxon>
        <taxon>Panpulmonata</taxon>
        <taxon>Eupulmonata</taxon>
        <taxon>Stylommatophora</taxon>
        <taxon>Helicina</taxon>
        <taxon>Arionoidea</taxon>
        <taxon>Arionidae</taxon>
        <taxon>Arion</taxon>
    </lineage>
</organism>
<keyword evidence="3" id="KW-0732">Signal</keyword>
<feature type="non-terminal residue" evidence="4">
    <location>
        <position position="191"/>
    </location>
</feature>
<gene>
    <name evidence="4" type="primary">ORF29365</name>
</gene>
<sequence>FIIYLCLIVTVLLGYVEGKRGGGSRSSSRGRTSYGGSSSSGSSYRSSRTYNVALSGRIVTGNSGYTSSNWRTAAAAGMIYGGLRHSRMHSHDRSYMPPICTNRYEKSPEGKEYGYFICPKDNDTETYRYCCGPEYREYCCDMGMAQEYLSRQRKDGISIGAICGIVISIAFIIAISIFCCKKRKQAGIIIR</sequence>
<reference evidence="4" key="1">
    <citation type="submission" date="2014-12" db="EMBL/GenBank/DDBJ databases">
        <title>Insight into the proteome of Arion vulgaris.</title>
        <authorList>
            <person name="Aradska J."/>
            <person name="Bulat T."/>
            <person name="Smidak R."/>
            <person name="Sarate P."/>
            <person name="Gangsoo J."/>
            <person name="Sialana F."/>
            <person name="Bilban M."/>
            <person name="Lubec G."/>
        </authorList>
    </citation>
    <scope>NUCLEOTIDE SEQUENCE</scope>
    <source>
        <tissue evidence="4">Skin</tissue>
    </source>
</reference>
<keyword evidence="2" id="KW-0472">Membrane</keyword>